<evidence type="ECO:0000313" key="5">
    <source>
        <dbReference type="Proteomes" id="UP000619376"/>
    </source>
</evidence>
<dbReference type="RefSeq" id="WP_184113066.1">
    <property type="nucleotide sequence ID" value="NZ_BNAJ01000007.1"/>
</dbReference>
<proteinExistence type="predicted"/>
<dbReference type="Gene3D" id="3.30.70.270">
    <property type="match status" value="1"/>
</dbReference>
<dbReference type="EMBL" id="JACHFK010000007">
    <property type="protein sequence ID" value="MBB5377476.1"/>
    <property type="molecule type" value="Genomic_DNA"/>
</dbReference>
<dbReference type="GO" id="GO:0005886">
    <property type="term" value="C:plasma membrane"/>
    <property type="evidence" value="ECO:0007669"/>
    <property type="project" value="TreeGrafter"/>
</dbReference>
<protein>
    <submittedName>
        <fullName evidence="3">Diguanylate cyclase (GGDEF)-like protein</fullName>
    </submittedName>
</protein>
<evidence type="ECO:0000313" key="3">
    <source>
        <dbReference type="EMBL" id="MBB5377476.1"/>
    </source>
</evidence>
<dbReference type="InterPro" id="IPR003018">
    <property type="entry name" value="GAF"/>
</dbReference>
<dbReference type="SMART" id="SM00065">
    <property type="entry name" value="GAF"/>
    <property type="match status" value="1"/>
</dbReference>
<dbReference type="InterPro" id="IPR050469">
    <property type="entry name" value="Diguanylate_Cyclase"/>
</dbReference>
<organism evidence="3 4">
    <name type="scientific">Deinococcus metalli</name>
    <dbReference type="NCBI Taxonomy" id="1141878"/>
    <lineage>
        <taxon>Bacteria</taxon>
        <taxon>Thermotogati</taxon>
        <taxon>Deinococcota</taxon>
        <taxon>Deinococci</taxon>
        <taxon>Deinococcales</taxon>
        <taxon>Deinococcaceae</taxon>
        <taxon>Deinococcus</taxon>
    </lineage>
</organism>
<dbReference type="Gene3D" id="3.30.450.40">
    <property type="match status" value="1"/>
</dbReference>
<reference evidence="3 4" key="3">
    <citation type="submission" date="2020-08" db="EMBL/GenBank/DDBJ databases">
        <title>Genomic Encyclopedia of Type Strains, Phase IV (KMG-IV): sequencing the most valuable type-strain genomes for metagenomic binning, comparative biology and taxonomic classification.</title>
        <authorList>
            <person name="Goeker M."/>
        </authorList>
    </citation>
    <scope>NUCLEOTIDE SEQUENCE [LARGE SCALE GENOMIC DNA]</scope>
    <source>
        <strain evidence="3 4">DSM 27521</strain>
    </source>
</reference>
<evidence type="ECO:0000313" key="4">
    <source>
        <dbReference type="Proteomes" id="UP000539473"/>
    </source>
</evidence>
<dbReference type="AlphaFoldDB" id="A0A7W8KI64"/>
<feature type="domain" description="GGDEF" evidence="1">
    <location>
        <begin position="209"/>
        <end position="333"/>
    </location>
</feature>
<dbReference type="GO" id="GO:0043709">
    <property type="term" value="P:cell adhesion involved in single-species biofilm formation"/>
    <property type="evidence" value="ECO:0007669"/>
    <property type="project" value="TreeGrafter"/>
</dbReference>
<evidence type="ECO:0000259" key="1">
    <source>
        <dbReference type="PROSITE" id="PS50887"/>
    </source>
</evidence>
<dbReference type="SUPFAM" id="SSF55781">
    <property type="entry name" value="GAF domain-like"/>
    <property type="match status" value="1"/>
</dbReference>
<dbReference type="PROSITE" id="PS50887">
    <property type="entry name" value="GGDEF"/>
    <property type="match status" value="1"/>
</dbReference>
<dbReference type="InterPro" id="IPR029787">
    <property type="entry name" value="Nucleotide_cyclase"/>
</dbReference>
<dbReference type="PANTHER" id="PTHR45138:SF9">
    <property type="entry name" value="DIGUANYLATE CYCLASE DGCM-RELATED"/>
    <property type="match status" value="1"/>
</dbReference>
<evidence type="ECO:0000313" key="2">
    <source>
        <dbReference type="EMBL" id="GHF50716.1"/>
    </source>
</evidence>
<dbReference type="EMBL" id="BNAJ01000007">
    <property type="protein sequence ID" value="GHF50716.1"/>
    <property type="molecule type" value="Genomic_DNA"/>
</dbReference>
<accession>A0A7W8KI64</accession>
<dbReference type="Pfam" id="PF13185">
    <property type="entry name" value="GAF_2"/>
    <property type="match status" value="1"/>
</dbReference>
<dbReference type="InterPro" id="IPR043128">
    <property type="entry name" value="Rev_trsase/Diguanyl_cyclase"/>
</dbReference>
<name>A0A7W8KI64_9DEIO</name>
<reference evidence="5" key="2">
    <citation type="journal article" date="2019" name="Int. J. Syst. Evol. Microbiol.">
        <title>The Global Catalogue of Microorganisms (GCM) 10K type strain sequencing project: providing services to taxonomists for standard genome sequencing and annotation.</title>
        <authorList>
            <consortium name="The Broad Institute Genomics Platform"/>
            <consortium name="The Broad Institute Genome Sequencing Center for Infectious Disease"/>
            <person name="Wu L."/>
            <person name="Ma J."/>
        </authorList>
    </citation>
    <scope>NUCLEOTIDE SEQUENCE [LARGE SCALE GENOMIC DNA]</scope>
    <source>
        <strain evidence="5">CGMCC 1.18437</strain>
    </source>
</reference>
<dbReference type="SMART" id="SM00267">
    <property type="entry name" value="GGDEF"/>
    <property type="match status" value="1"/>
</dbReference>
<dbReference type="InterPro" id="IPR000160">
    <property type="entry name" value="GGDEF_dom"/>
</dbReference>
<reference evidence="2" key="4">
    <citation type="submission" date="2024-05" db="EMBL/GenBank/DDBJ databases">
        <authorList>
            <person name="Sun Q."/>
            <person name="Zhou Y."/>
        </authorList>
    </citation>
    <scope>NUCLEOTIDE SEQUENCE</scope>
    <source>
        <strain evidence="2">CGMCC 1.18437</strain>
    </source>
</reference>
<dbReference type="PANTHER" id="PTHR45138">
    <property type="entry name" value="REGULATORY COMPONENTS OF SENSORY TRANSDUCTION SYSTEM"/>
    <property type="match status" value="1"/>
</dbReference>
<comment type="caution">
    <text evidence="3">The sequence shown here is derived from an EMBL/GenBank/DDBJ whole genome shotgun (WGS) entry which is preliminary data.</text>
</comment>
<keyword evidence="5" id="KW-1185">Reference proteome</keyword>
<dbReference type="SUPFAM" id="SSF55073">
    <property type="entry name" value="Nucleotide cyclase"/>
    <property type="match status" value="1"/>
</dbReference>
<dbReference type="GO" id="GO:0052621">
    <property type="term" value="F:diguanylate cyclase activity"/>
    <property type="evidence" value="ECO:0007669"/>
    <property type="project" value="TreeGrafter"/>
</dbReference>
<dbReference type="InterPro" id="IPR029016">
    <property type="entry name" value="GAF-like_dom_sf"/>
</dbReference>
<gene>
    <name evidence="2" type="ORF">GCM10017781_29050</name>
    <name evidence="3" type="ORF">HNQ07_002968</name>
</gene>
<dbReference type="NCBIfam" id="TIGR00254">
    <property type="entry name" value="GGDEF"/>
    <property type="match status" value="1"/>
</dbReference>
<dbReference type="Pfam" id="PF00990">
    <property type="entry name" value="GGDEF"/>
    <property type="match status" value="1"/>
</dbReference>
<dbReference type="Proteomes" id="UP000619376">
    <property type="component" value="Unassembled WGS sequence"/>
</dbReference>
<dbReference type="GO" id="GO:1902201">
    <property type="term" value="P:negative regulation of bacterial-type flagellum-dependent cell motility"/>
    <property type="evidence" value="ECO:0007669"/>
    <property type="project" value="TreeGrafter"/>
</dbReference>
<dbReference type="CDD" id="cd01949">
    <property type="entry name" value="GGDEF"/>
    <property type="match status" value="1"/>
</dbReference>
<sequence length="333" mass="36635">MTSALPDLHRQIARYRSLVQVAATLARSVRTEELVQSVHREARTLFTAPVTLLATRHPDGGWTTRTLEADFSVDERIAAREDGLLERVLSGRLRLENDLVAYLEREQLTVFRLNSDSGRPVTRSWMGVPLRPDSAPVAVLSVQSDQPGAFTPEDLEFLELLGVHVSVALENAALHERVEREARTDPLTGLLNRRAFTARVEATLGAGPRPTTLVILDVQDFKHINDTQGHQVGDEVLRELGAALTALAGGGGHIYRLGGDEFAALLDGPVDAAHERVQVFLGALPARSWATGSAPYVNVGLAGVRPDDTLNTWVRRADHRMYAAKRQRIHLLR</sequence>
<reference evidence="2" key="1">
    <citation type="journal article" date="2014" name="Int. J. Syst. Evol. Microbiol.">
        <title>Complete genome of a new Firmicutes species belonging to the dominant human colonic microbiota ('Ruminococcus bicirculans') reveals two chromosomes and a selective capacity to utilize plant glucans.</title>
        <authorList>
            <consortium name="NISC Comparative Sequencing Program"/>
            <person name="Wegmann U."/>
            <person name="Louis P."/>
            <person name="Goesmann A."/>
            <person name="Henrissat B."/>
            <person name="Duncan S.H."/>
            <person name="Flint H.J."/>
        </authorList>
    </citation>
    <scope>NUCLEOTIDE SEQUENCE</scope>
    <source>
        <strain evidence="2">CGMCC 1.18437</strain>
    </source>
</reference>
<dbReference type="Proteomes" id="UP000539473">
    <property type="component" value="Unassembled WGS sequence"/>
</dbReference>